<keyword evidence="2" id="KW-1133">Transmembrane helix</keyword>
<feature type="region of interest" description="Disordered" evidence="1">
    <location>
        <begin position="177"/>
        <end position="264"/>
    </location>
</feature>
<dbReference type="EMBL" id="CP006272">
    <property type="protein sequence ID" value="AGZ45629.1"/>
    <property type="molecule type" value="Genomic_DNA"/>
</dbReference>
<feature type="region of interest" description="Disordered" evidence="1">
    <location>
        <begin position="1"/>
        <end position="22"/>
    </location>
</feature>
<dbReference type="KEGG" id="afs:AFR_36875"/>
<sequence length="264" mass="27642">MSEASTDTGDIDEDHGPVIPDPPRRVPFGVAVTVALLGLVALSLAIAALLTVSTDSYIRDTVGEAAAKGLFTAVLAVGAALTAAVAWSLVRNGNTVGPMVVGGLILITGLVFLVTGVASESDTGGLQVGILALVVGLGVLLIPLLGHGPSYLAARRVWAKAEADWLKELATPVAPPPMQYQQPWPGHYPPQQQPQWGAPPPQYPPQYQYPPQPQYQGWQQQQPPPPLPQSAPPAPAVSQQAPTEHIQPAGQVQPPPVPQEKPQS</sequence>
<accession>U5W926</accession>
<keyword evidence="2" id="KW-0472">Membrane</keyword>
<feature type="compositionally biased region" description="Low complexity" evidence="1">
    <location>
        <begin position="236"/>
        <end position="252"/>
    </location>
</feature>
<dbReference type="Proteomes" id="UP000017746">
    <property type="component" value="Chromosome"/>
</dbReference>
<evidence type="ECO:0000256" key="2">
    <source>
        <dbReference type="SAM" id="Phobius"/>
    </source>
</evidence>
<name>U5W926_9ACTN</name>
<protein>
    <submittedName>
        <fullName evidence="3">Uncharacterized protein</fullName>
    </submittedName>
</protein>
<keyword evidence="2" id="KW-0812">Transmembrane</keyword>
<dbReference type="RefSeq" id="WP_023561965.1">
    <property type="nucleotide sequence ID" value="NC_022657.1"/>
</dbReference>
<feature type="compositionally biased region" description="Pro residues" evidence="1">
    <location>
        <begin position="253"/>
        <end position="264"/>
    </location>
</feature>
<gene>
    <name evidence="3" type="ORF">AFR_36875</name>
</gene>
<dbReference type="OrthoDB" id="3405562at2"/>
<feature type="compositionally biased region" description="Pro residues" evidence="1">
    <location>
        <begin position="186"/>
        <end position="213"/>
    </location>
</feature>
<reference evidence="3 4" key="1">
    <citation type="journal article" date="2014" name="J. Biotechnol.">
        <title>Complete genome sequence of the actinobacterium Actinoplanes friuliensis HAG 010964, producer of the lipopeptide antibiotic friulimycin.</title>
        <authorList>
            <person name="Ruckert C."/>
            <person name="Szczepanowski R."/>
            <person name="Albersmeier A."/>
            <person name="Goesmann A."/>
            <person name="Fischer N."/>
            <person name="Steinkamper A."/>
            <person name="Puhler A."/>
            <person name="Biener R."/>
            <person name="Schwartz D."/>
            <person name="Kalinowski J."/>
        </authorList>
    </citation>
    <scope>NUCLEOTIDE SEQUENCE [LARGE SCALE GENOMIC DNA]</scope>
    <source>
        <strain evidence="3 4">DSM 7358</strain>
    </source>
</reference>
<evidence type="ECO:0000313" key="4">
    <source>
        <dbReference type="Proteomes" id="UP000017746"/>
    </source>
</evidence>
<dbReference type="HOGENOM" id="CLU_1052231_0_0_11"/>
<organism evidence="3 4">
    <name type="scientific">Actinoplanes friuliensis DSM 7358</name>
    <dbReference type="NCBI Taxonomy" id="1246995"/>
    <lineage>
        <taxon>Bacteria</taxon>
        <taxon>Bacillati</taxon>
        <taxon>Actinomycetota</taxon>
        <taxon>Actinomycetes</taxon>
        <taxon>Micromonosporales</taxon>
        <taxon>Micromonosporaceae</taxon>
        <taxon>Actinoplanes</taxon>
    </lineage>
</organism>
<feature type="transmembrane region" description="Helical" evidence="2">
    <location>
        <begin position="70"/>
        <end position="90"/>
    </location>
</feature>
<feature type="transmembrane region" description="Helical" evidence="2">
    <location>
        <begin position="28"/>
        <end position="50"/>
    </location>
</feature>
<feature type="transmembrane region" description="Helical" evidence="2">
    <location>
        <begin position="124"/>
        <end position="146"/>
    </location>
</feature>
<feature type="transmembrane region" description="Helical" evidence="2">
    <location>
        <begin position="97"/>
        <end position="118"/>
    </location>
</feature>
<keyword evidence="4" id="KW-1185">Reference proteome</keyword>
<proteinExistence type="predicted"/>
<dbReference type="PATRIC" id="fig|1246995.3.peg.7460"/>
<feature type="compositionally biased region" description="Pro residues" evidence="1">
    <location>
        <begin position="222"/>
        <end position="235"/>
    </location>
</feature>
<evidence type="ECO:0000256" key="1">
    <source>
        <dbReference type="SAM" id="MobiDB-lite"/>
    </source>
</evidence>
<evidence type="ECO:0000313" key="3">
    <source>
        <dbReference type="EMBL" id="AGZ45629.1"/>
    </source>
</evidence>
<dbReference type="AlphaFoldDB" id="U5W926"/>